<dbReference type="Gene3D" id="3.40.50.1820">
    <property type="entry name" value="alpha/beta hydrolase"/>
    <property type="match status" value="1"/>
</dbReference>
<dbReference type="EMBL" id="LN679998">
    <property type="protein sequence ID" value="CEJ73875.1"/>
    <property type="molecule type" value="Genomic_DNA"/>
</dbReference>
<dbReference type="Proteomes" id="UP000049685">
    <property type="component" value="Unassembled WGS sequence"/>
</dbReference>
<evidence type="ECO:0000313" key="8">
    <source>
        <dbReference type="Proteomes" id="UP000049127"/>
    </source>
</evidence>
<evidence type="ECO:0000259" key="3">
    <source>
        <dbReference type="Pfam" id="PF12146"/>
    </source>
</evidence>
<dbReference type="EMBL" id="CEKZ01000003">
    <property type="protein sequence ID" value="CEQ03731.1"/>
    <property type="molecule type" value="Genomic_DNA"/>
</dbReference>
<dbReference type="PIRSF" id="PIRSF017388">
    <property type="entry name" value="Esterase_lipase"/>
    <property type="match status" value="1"/>
</dbReference>
<gene>
    <name evidence="6" type="primary">est</name>
    <name evidence="4" type="ORF">ATCC9714_17631</name>
    <name evidence="6" type="ORF">R28058_14641</name>
    <name evidence="5" type="ORF">UMC4404_14461</name>
</gene>
<reference evidence="5 8" key="2">
    <citation type="submission" date="2015-01" db="EMBL/GenBank/DDBJ databases">
        <authorList>
            <person name="Aslett M.A."/>
            <person name="De Silva N."/>
        </authorList>
    </citation>
    <scope>NUCLEOTIDE SEQUENCE [LARGE SCALE GENOMIC DNA]</scope>
    <source>
        <strain evidence="4 7">ATCC9714</strain>
        <strain evidence="8">R28058</strain>
        <strain evidence="5">UMC4404</strain>
    </source>
</reference>
<name>A0A0A1SHR6_PARSO</name>
<dbReference type="AlphaFoldDB" id="A0A0A1SHR6"/>
<feature type="binding site" evidence="2">
    <location>
        <position position="91"/>
    </location>
    <ligand>
        <name>substrate</name>
    </ligand>
</feature>
<dbReference type="InterPro" id="IPR012354">
    <property type="entry name" value="Esterase_lipase"/>
</dbReference>
<dbReference type="GeneID" id="97537603"/>
<feature type="active site" description="Charge relay system" evidence="1">
    <location>
        <position position="222"/>
    </location>
</feature>
<dbReference type="InterPro" id="IPR029058">
    <property type="entry name" value="AB_hydrolase_fold"/>
</dbReference>
<dbReference type="ESTHER" id="closo-t0cp36">
    <property type="family name" value="CarbLipBact_2"/>
</dbReference>
<dbReference type="RefSeq" id="WP_021129639.1">
    <property type="nucleotide sequence ID" value="NZ_CDLJ01000002.1"/>
</dbReference>
<sequence>MDFKKSYKLAGNEIGCLLIHGFTSTPAEMYPLAKFLNNNGYTVYSILLSGHGTNHDELLKVSYIDWYNDVEKAYEELLFECEEVVVIGHSMGGLLALMLASNYHVDKLICLACALKPNNRWVKYTGILKYFKKYTEWKSTNNYIDDDYRKYKLNYNVFPIHSVYQLYLASRAASSCLKGINSDTLIIQDKNDSQVKKESAYALYNGIASKNKELVWIEKGTHSLTLGPKHEEVFEQILEFIKSNYQNKAEIK</sequence>
<dbReference type="OrthoDB" id="53505at2"/>
<evidence type="ECO:0000313" key="7">
    <source>
        <dbReference type="Proteomes" id="UP000032811"/>
    </source>
</evidence>
<dbReference type="EC" id="3.1.1.1" evidence="6"/>
<keyword evidence="7" id="KW-1185">Reference proteome</keyword>
<dbReference type="PATRIC" id="fig|1505.7.peg.1716"/>
<evidence type="ECO:0000313" key="4">
    <source>
        <dbReference type="EMBL" id="CEJ73875.1"/>
    </source>
</evidence>
<evidence type="ECO:0000313" key="5">
    <source>
        <dbReference type="EMBL" id="CEO33466.1"/>
    </source>
</evidence>
<dbReference type="Proteomes" id="UP000032811">
    <property type="component" value="Chromosome 1"/>
</dbReference>
<feature type="active site" description="Nucleophile" evidence="1">
    <location>
        <position position="90"/>
    </location>
</feature>
<evidence type="ECO:0000313" key="9">
    <source>
        <dbReference type="Proteomes" id="UP000049685"/>
    </source>
</evidence>
<proteinExistence type="predicted"/>
<reference evidence="6 9" key="1">
    <citation type="submission" date="2015-01" db="EMBL/GenBank/DDBJ databases">
        <authorList>
            <person name="Aslett A.Martin."/>
            <person name="De Silva Nishadi"/>
        </authorList>
    </citation>
    <scope>NUCLEOTIDE SEQUENCE [LARGE SCALE GENOMIC DNA]</scope>
    <source>
        <strain evidence="6">R28058</strain>
        <strain evidence="9">UMC4404</strain>
    </source>
</reference>
<dbReference type="eggNOG" id="COG1647">
    <property type="taxonomic scope" value="Bacteria"/>
</dbReference>
<keyword evidence="6" id="KW-0378">Hydrolase</keyword>
<feature type="active site" description="Charge relay system" evidence="1">
    <location>
        <position position="192"/>
    </location>
</feature>
<protein>
    <submittedName>
        <fullName evidence="6">Esterase/lipase</fullName>
        <ecNumber evidence="6">3.1.1.1</ecNumber>
    </submittedName>
    <submittedName>
        <fullName evidence="4">Prolyl oligopeptidase family protein</fullName>
    </submittedName>
</protein>
<dbReference type="EMBL" id="CDNY01000003">
    <property type="protein sequence ID" value="CEO33466.1"/>
    <property type="molecule type" value="Genomic_DNA"/>
</dbReference>
<dbReference type="SUPFAM" id="SSF53474">
    <property type="entry name" value="alpha/beta-Hydrolases"/>
    <property type="match status" value="1"/>
</dbReference>
<evidence type="ECO:0000256" key="1">
    <source>
        <dbReference type="PIRSR" id="PIRSR017388-1"/>
    </source>
</evidence>
<dbReference type="PANTHER" id="PTHR11614">
    <property type="entry name" value="PHOSPHOLIPASE-RELATED"/>
    <property type="match status" value="1"/>
</dbReference>
<feature type="domain" description="Serine aminopeptidase S33" evidence="3">
    <location>
        <begin position="16"/>
        <end position="225"/>
    </location>
</feature>
<feature type="binding site" evidence="2">
    <location>
        <position position="22"/>
    </location>
    <ligand>
        <name>substrate</name>
    </ligand>
</feature>
<dbReference type="InterPro" id="IPR022742">
    <property type="entry name" value="Hydrolase_4"/>
</dbReference>
<organism evidence="6 8">
    <name type="scientific">Paraclostridium sordellii</name>
    <name type="common">Clostridium sordellii</name>
    <dbReference type="NCBI Taxonomy" id="1505"/>
    <lineage>
        <taxon>Bacteria</taxon>
        <taxon>Bacillati</taxon>
        <taxon>Bacillota</taxon>
        <taxon>Clostridia</taxon>
        <taxon>Peptostreptococcales</taxon>
        <taxon>Peptostreptococcaceae</taxon>
        <taxon>Paraclostridium</taxon>
    </lineage>
</organism>
<dbReference type="InterPro" id="IPR051044">
    <property type="entry name" value="MAG_DAG_Lipase"/>
</dbReference>
<dbReference type="Pfam" id="PF12146">
    <property type="entry name" value="Hydrolase_4"/>
    <property type="match status" value="1"/>
</dbReference>
<accession>A0A0A1SHR6</accession>
<dbReference type="GO" id="GO:0106435">
    <property type="term" value="F:carboxylesterase activity"/>
    <property type="evidence" value="ECO:0007669"/>
    <property type="project" value="UniProtKB-EC"/>
</dbReference>
<evidence type="ECO:0000313" key="6">
    <source>
        <dbReference type="EMBL" id="CEQ03731.1"/>
    </source>
</evidence>
<dbReference type="Proteomes" id="UP000049127">
    <property type="component" value="Unassembled WGS sequence"/>
</dbReference>
<evidence type="ECO:0000256" key="2">
    <source>
        <dbReference type="PIRSR" id="PIRSR017388-2"/>
    </source>
</evidence>